<protein>
    <submittedName>
        <fullName evidence="7">Uncharacterized protein</fullName>
    </submittedName>
</protein>
<organism evidence="6 7">
    <name type="scientific">Mesorhabditis belari</name>
    <dbReference type="NCBI Taxonomy" id="2138241"/>
    <lineage>
        <taxon>Eukaryota</taxon>
        <taxon>Metazoa</taxon>
        <taxon>Ecdysozoa</taxon>
        <taxon>Nematoda</taxon>
        <taxon>Chromadorea</taxon>
        <taxon>Rhabditida</taxon>
        <taxon>Rhabditina</taxon>
        <taxon>Rhabditomorpha</taxon>
        <taxon>Rhabditoidea</taxon>
        <taxon>Rhabditidae</taxon>
        <taxon>Mesorhabditinae</taxon>
        <taxon>Mesorhabditis</taxon>
    </lineage>
</organism>
<dbReference type="Pfam" id="PF02535">
    <property type="entry name" value="Zip"/>
    <property type="match status" value="1"/>
</dbReference>
<dbReference type="AlphaFoldDB" id="A0AAF3ETC2"/>
<dbReference type="PANTHER" id="PTHR11040:SF74">
    <property type="entry name" value="ZINC TRANSPORTER ZIP3"/>
    <property type="match status" value="1"/>
</dbReference>
<comment type="subcellular location">
    <subcellularLocation>
        <location evidence="1">Membrane</location>
        <topology evidence="1">Multi-pass membrane protein</topology>
    </subcellularLocation>
</comment>
<dbReference type="Proteomes" id="UP000887575">
    <property type="component" value="Unassembled WGS sequence"/>
</dbReference>
<evidence type="ECO:0000256" key="5">
    <source>
        <dbReference type="SAM" id="Phobius"/>
    </source>
</evidence>
<reference evidence="7" key="1">
    <citation type="submission" date="2024-02" db="UniProtKB">
        <authorList>
            <consortium name="WormBaseParasite"/>
        </authorList>
    </citation>
    <scope>IDENTIFICATION</scope>
</reference>
<feature type="transmembrane region" description="Helical" evidence="5">
    <location>
        <begin position="64"/>
        <end position="85"/>
    </location>
</feature>
<keyword evidence="4 5" id="KW-0472">Membrane</keyword>
<keyword evidence="6" id="KW-1185">Reference proteome</keyword>
<evidence type="ECO:0000256" key="2">
    <source>
        <dbReference type="ARBA" id="ARBA00022692"/>
    </source>
</evidence>
<keyword evidence="3 5" id="KW-1133">Transmembrane helix</keyword>
<feature type="transmembrane region" description="Helical" evidence="5">
    <location>
        <begin position="375"/>
        <end position="393"/>
    </location>
</feature>
<feature type="transmembrane region" description="Helical" evidence="5">
    <location>
        <begin position="22"/>
        <end position="44"/>
    </location>
</feature>
<dbReference type="GO" id="GO:0005886">
    <property type="term" value="C:plasma membrane"/>
    <property type="evidence" value="ECO:0007669"/>
    <property type="project" value="TreeGrafter"/>
</dbReference>
<evidence type="ECO:0000313" key="7">
    <source>
        <dbReference type="WBParaSite" id="MBELARI_LOCUS17303"/>
    </source>
</evidence>
<keyword evidence="2 5" id="KW-0812">Transmembrane</keyword>
<dbReference type="GO" id="GO:0005385">
    <property type="term" value="F:zinc ion transmembrane transporter activity"/>
    <property type="evidence" value="ECO:0007669"/>
    <property type="project" value="TreeGrafter"/>
</dbReference>
<name>A0AAF3ETC2_9BILA</name>
<feature type="transmembrane region" description="Helical" evidence="5">
    <location>
        <begin position="306"/>
        <end position="328"/>
    </location>
</feature>
<dbReference type="PANTHER" id="PTHR11040">
    <property type="entry name" value="ZINC/IRON TRANSPORTER"/>
    <property type="match status" value="1"/>
</dbReference>
<accession>A0AAF3ETC2</accession>
<evidence type="ECO:0000313" key="6">
    <source>
        <dbReference type="Proteomes" id="UP000887575"/>
    </source>
</evidence>
<feature type="transmembrane region" description="Helical" evidence="5">
    <location>
        <begin position="105"/>
        <end position="122"/>
    </location>
</feature>
<dbReference type="WBParaSite" id="MBELARI_LOCUS17303">
    <property type="protein sequence ID" value="MBELARI_LOCUS17303"/>
    <property type="gene ID" value="MBELARI_LOCUS17303"/>
</dbReference>
<proteinExistence type="predicted"/>
<feature type="transmembrane region" description="Helical" evidence="5">
    <location>
        <begin position="340"/>
        <end position="363"/>
    </location>
</feature>
<evidence type="ECO:0000256" key="3">
    <source>
        <dbReference type="ARBA" id="ARBA00022989"/>
    </source>
</evidence>
<sequence length="417" mass="45956">MFIGKDGPWWARMDAEEVMQNILLQTCLALAMFITTAVAGFLPIKILRMLTKKDGSQSQSGARWLSLLSCFSGGVFMATCFLDIMPHINENYATFLSVTKWDPDLPIPQFFICIGFFVVYLIEEACIKIFSMGQNGHGLPPGGHHGHSHGNGVAFHAEDLPPAIEEQTKPSMGKPLKARDRHRISESSNANVMTDEKDEMLLEKGFEREKDQASATRRSYHSLHDLVMEESVKYVSADGQETSFLKSLTFAVAMSFHSILEGFALGVQDTPKRIFTLFLSLILHKGIEAFSVGLQISKANTKRVKVVVCTILIYALMTPIGSALGTWLETSDIDPLHKEGAIVILESLAAGTFIYVTFLEVLASEKENEHDSLKQLLAIFIGFVVITALQFAFGGHGAHTGAHEHEHSTTTTMVPGH</sequence>
<dbReference type="InterPro" id="IPR003689">
    <property type="entry name" value="ZIP"/>
</dbReference>
<evidence type="ECO:0000256" key="1">
    <source>
        <dbReference type="ARBA" id="ARBA00004141"/>
    </source>
</evidence>
<evidence type="ECO:0000256" key="4">
    <source>
        <dbReference type="ARBA" id="ARBA00023136"/>
    </source>
</evidence>